<dbReference type="InterPro" id="IPR009057">
    <property type="entry name" value="Homeodomain-like_sf"/>
</dbReference>
<gene>
    <name evidence="5" type="ORF">SAMN04489730_6500</name>
</gene>
<evidence type="ECO:0000313" key="6">
    <source>
        <dbReference type="Proteomes" id="UP000182740"/>
    </source>
</evidence>
<accession>A0A1K1SR63</accession>
<sequence>MGEQMMRGGWDLAVERYVTETGAGEIVRGVPHPALRHGVAGYVGYRTVARAPVRRRLFPRGVVTILFDWESPARRPPGGGPVRRGLVVPVSGLHDRVVEFDQWGRHGGVAVGLTPPAAHALLGIGLAELSNVRADLGDLLPGTVVASIAEQLAETSGWSGRFALVDEFLLTALGSRLPEGDTVVRSWSRLADTRGRLPIAALAAESGITTRQLEQRFLRQVGLSPKLAARILRFEHAVTWLVRDATVPMARIAHECGYSDQAHFTRDVRSLARTTPTGLRAILRTRVGNTLSSGTGPGQSGLAS</sequence>
<dbReference type="InterPro" id="IPR050204">
    <property type="entry name" value="AraC_XylS_family_regulators"/>
</dbReference>
<evidence type="ECO:0000256" key="3">
    <source>
        <dbReference type="ARBA" id="ARBA00023163"/>
    </source>
</evidence>
<dbReference type="SUPFAM" id="SSF46689">
    <property type="entry name" value="Homeodomain-like"/>
    <property type="match status" value="1"/>
</dbReference>
<keyword evidence="3" id="KW-0804">Transcription</keyword>
<dbReference type="SMART" id="SM00342">
    <property type="entry name" value="HTH_ARAC"/>
    <property type="match status" value="1"/>
</dbReference>
<organism evidence="5 6">
    <name type="scientific">Amycolatopsis australiensis</name>
    <dbReference type="NCBI Taxonomy" id="546364"/>
    <lineage>
        <taxon>Bacteria</taxon>
        <taxon>Bacillati</taxon>
        <taxon>Actinomycetota</taxon>
        <taxon>Actinomycetes</taxon>
        <taxon>Pseudonocardiales</taxon>
        <taxon>Pseudonocardiaceae</taxon>
        <taxon>Amycolatopsis</taxon>
    </lineage>
</organism>
<dbReference type="STRING" id="546364.SAMN04489730_6500"/>
<dbReference type="GO" id="GO:0043565">
    <property type="term" value="F:sequence-specific DNA binding"/>
    <property type="evidence" value="ECO:0007669"/>
    <property type="project" value="InterPro"/>
</dbReference>
<dbReference type="EMBL" id="FPJG01000006">
    <property type="protein sequence ID" value="SFW86774.1"/>
    <property type="molecule type" value="Genomic_DNA"/>
</dbReference>
<evidence type="ECO:0000256" key="2">
    <source>
        <dbReference type="ARBA" id="ARBA00023125"/>
    </source>
</evidence>
<dbReference type="Gene3D" id="1.10.10.60">
    <property type="entry name" value="Homeodomain-like"/>
    <property type="match status" value="1"/>
</dbReference>
<keyword evidence="2 5" id="KW-0238">DNA-binding</keyword>
<evidence type="ECO:0000313" key="5">
    <source>
        <dbReference type="EMBL" id="SFW86774.1"/>
    </source>
</evidence>
<dbReference type="PANTHER" id="PTHR46796:SF15">
    <property type="entry name" value="BLL1074 PROTEIN"/>
    <property type="match status" value="1"/>
</dbReference>
<keyword evidence="6" id="KW-1185">Reference proteome</keyword>
<evidence type="ECO:0000256" key="1">
    <source>
        <dbReference type="ARBA" id="ARBA00023015"/>
    </source>
</evidence>
<keyword evidence="1" id="KW-0805">Transcription regulation</keyword>
<dbReference type="Pfam" id="PF12833">
    <property type="entry name" value="HTH_18"/>
    <property type="match status" value="1"/>
</dbReference>
<protein>
    <submittedName>
        <fullName evidence="5">AraC-type DNA-binding protein</fullName>
    </submittedName>
</protein>
<dbReference type="Proteomes" id="UP000182740">
    <property type="component" value="Unassembled WGS sequence"/>
</dbReference>
<dbReference type="AlphaFoldDB" id="A0A1K1SR63"/>
<proteinExistence type="predicted"/>
<dbReference type="GO" id="GO:0003700">
    <property type="term" value="F:DNA-binding transcription factor activity"/>
    <property type="evidence" value="ECO:0007669"/>
    <property type="project" value="InterPro"/>
</dbReference>
<dbReference type="InterPro" id="IPR018060">
    <property type="entry name" value="HTH_AraC"/>
</dbReference>
<evidence type="ECO:0000259" key="4">
    <source>
        <dbReference type="PROSITE" id="PS01124"/>
    </source>
</evidence>
<feature type="domain" description="HTH araC/xylS-type" evidence="4">
    <location>
        <begin position="181"/>
        <end position="282"/>
    </location>
</feature>
<reference evidence="6" key="1">
    <citation type="submission" date="2016-11" db="EMBL/GenBank/DDBJ databases">
        <authorList>
            <person name="Varghese N."/>
            <person name="Submissions S."/>
        </authorList>
    </citation>
    <scope>NUCLEOTIDE SEQUENCE [LARGE SCALE GENOMIC DNA]</scope>
    <source>
        <strain evidence="6">DSM 44671</strain>
    </source>
</reference>
<dbReference type="PANTHER" id="PTHR46796">
    <property type="entry name" value="HTH-TYPE TRANSCRIPTIONAL ACTIVATOR RHAS-RELATED"/>
    <property type="match status" value="1"/>
</dbReference>
<name>A0A1K1SR63_9PSEU</name>
<dbReference type="PROSITE" id="PS01124">
    <property type="entry name" value="HTH_ARAC_FAMILY_2"/>
    <property type="match status" value="1"/>
</dbReference>